<dbReference type="PANTHER" id="PTHR45689">
    <property type="entry name" value="I[[H]] CHANNEL, ISOFORM E"/>
    <property type="match status" value="1"/>
</dbReference>
<dbReference type="CDD" id="cd00038">
    <property type="entry name" value="CAP_ED"/>
    <property type="match status" value="1"/>
</dbReference>
<dbReference type="Gene3D" id="1.10.287.70">
    <property type="match status" value="1"/>
</dbReference>
<dbReference type="InterPro" id="IPR051413">
    <property type="entry name" value="K/Na_HCN_channel"/>
</dbReference>
<gene>
    <name evidence="5" type="ORF">PVAND_013660</name>
</gene>
<keyword evidence="6" id="KW-1185">Reference proteome</keyword>
<dbReference type="SMART" id="SM00100">
    <property type="entry name" value="cNMP"/>
    <property type="match status" value="1"/>
</dbReference>
<accession>A0A9J6CQ27</accession>
<evidence type="ECO:0000256" key="2">
    <source>
        <dbReference type="ARBA" id="ARBA00022475"/>
    </source>
</evidence>
<dbReference type="GO" id="GO:0035725">
    <property type="term" value="P:sodium ion transmembrane transport"/>
    <property type="evidence" value="ECO:0007669"/>
    <property type="project" value="TreeGrafter"/>
</dbReference>
<feature type="transmembrane region" description="Helical" evidence="3">
    <location>
        <begin position="158"/>
        <end position="180"/>
    </location>
</feature>
<evidence type="ECO:0000313" key="6">
    <source>
        <dbReference type="Proteomes" id="UP001107558"/>
    </source>
</evidence>
<feature type="transmembrane region" description="Helical" evidence="3">
    <location>
        <begin position="342"/>
        <end position="363"/>
    </location>
</feature>
<keyword evidence="2" id="KW-1003">Cell membrane</keyword>
<dbReference type="PROSITE" id="PS00889">
    <property type="entry name" value="CNMP_BINDING_2"/>
    <property type="match status" value="1"/>
</dbReference>
<dbReference type="GO" id="GO:0003254">
    <property type="term" value="P:regulation of membrane depolarization"/>
    <property type="evidence" value="ECO:0007669"/>
    <property type="project" value="TreeGrafter"/>
</dbReference>
<evidence type="ECO:0000256" key="1">
    <source>
        <dbReference type="ARBA" id="ARBA00004651"/>
    </source>
</evidence>
<dbReference type="Proteomes" id="UP001107558">
    <property type="component" value="Chromosome 1"/>
</dbReference>
<name>A0A9J6CQ27_POLVA</name>
<proteinExistence type="predicted"/>
<sequence>MKSKHECKLLRDSISHLPKLLPSASWFERLKRSINKWLLVSINHPEVFSYLKSSTAIEKESKRQVEAGHIIIHPLSDFKKYWNILIFVFILSHLLMTAFTIGFYTDMTNYQNAVMTLVDVICCFILWIEICIHFRTGYIISETNEIVINPKAIAKNYFFTYFIFDAICSLPYALFMMWVIREEFATINGGTIIYMFFLFSISIYRFNRILCYYTSIPIMLKLSENTSNVVVICIRTFYLWHWASCIRRLIPLYVEKNPIYSLNWHEAEIESKFHVSRVHLIHDRDFSNVENVILDNLYEILSNYTLLNKYTRTMMITLKLGLQSGYGSETADSVLNMLMTSFIILAGWVYCSYVLIVVSNIIMASSISTTKFQDLISEIKVYADNKKLSRELRMKMIMFVEKKFQKNYFNEEAIKQSTAVCLRKEIQINACSNLVARVPLFKEIPDLLLEDIIGCLQFEIYFPQDIIIQAETTGDSMYFIAYGTAAILSTRGRRLQILSDGSHFGEISLLIRGQKRTATVQALELCEVYKLSYKDFRKVIEPHKNILKRLEDIARERIRNTYIQENSDRTRIPRFAN</sequence>
<dbReference type="GO" id="GO:0098855">
    <property type="term" value="C:HCN channel complex"/>
    <property type="evidence" value="ECO:0007669"/>
    <property type="project" value="TreeGrafter"/>
</dbReference>
<dbReference type="InterPro" id="IPR000595">
    <property type="entry name" value="cNMP-bd_dom"/>
</dbReference>
<evidence type="ECO:0000259" key="4">
    <source>
        <dbReference type="PROSITE" id="PS50042"/>
    </source>
</evidence>
<dbReference type="Pfam" id="PF00027">
    <property type="entry name" value="cNMP_binding"/>
    <property type="match status" value="1"/>
</dbReference>
<organism evidence="5 6">
    <name type="scientific">Polypedilum vanderplanki</name>
    <name type="common">Sleeping chironomid midge</name>
    <dbReference type="NCBI Taxonomy" id="319348"/>
    <lineage>
        <taxon>Eukaryota</taxon>
        <taxon>Metazoa</taxon>
        <taxon>Ecdysozoa</taxon>
        <taxon>Arthropoda</taxon>
        <taxon>Hexapoda</taxon>
        <taxon>Insecta</taxon>
        <taxon>Pterygota</taxon>
        <taxon>Neoptera</taxon>
        <taxon>Endopterygota</taxon>
        <taxon>Diptera</taxon>
        <taxon>Nematocera</taxon>
        <taxon>Chironomoidea</taxon>
        <taxon>Chironomidae</taxon>
        <taxon>Chironominae</taxon>
        <taxon>Polypedilum</taxon>
        <taxon>Polypedilum</taxon>
    </lineage>
</organism>
<dbReference type="EMBL" id="JADBJN010000001">
    <property type="protein sequence ID" value="KAG5684426.1"/>
    <property type="molecule type" value="Genomic_DNA"/>
</dbReference>
<dbReference type="InterPro" id="IPR014710">
    <property type="entry name" value="RmlC-like_jellyroll"/>
</dbReference>
<comment type="subcellular location">
    <subcellularLocation>
        <location evidence="1">Cell membrane</location>
        <topology evidence="1">Multi-pass membrane protein</topology>
    </subcellularLocation>
</comment>
<dbReference type="InterPro" id="IPR013621">
    <property type="entry name" value="Ion_trans_N"/>
</dbReference>
<keyword evidence="3" id="KW-0472">Membrane</keyword>
<reference evidence="5" key="1">
    <citation type="submission" date="2021-03" db="EMBL/GenBank/DDBJ databases">
        <title>Chromosome level genome of the anhydrobiotic midge Polypedilum vanderplanki.</title>
        <authorList>
            <person name="Yoshida Y."/>
            <person name="Kikawada T."/>
            <person name="Gusev O."/>
        </authorList>
    </citation>
    <scope>NUCLEOTIDE SEQUENCE</scope>
    <source>
        <strain evidence="5">NIAS01</strain>
        <tissue evidence="5">Whole body or cell culture</tissue>
    </source>
</reference>
<feature type="transmembrane region" description="Helical" evidence="3">
    <location>
        <begin position="81"/>
        <end position="104"/>
    </location>
</feature>
<dbReference type="AlphaFoldDB" id="A0A9J6CQ27"/>
<dbReference type="InterPro" id="IPR018488">
    <property type="entry name" value="cNMP-bd_CS"/>
</dbReference>
<dbReference type="PANTHER" id="PTHR45689:SF14">
    <property type="entry name" value="CYCLIC NUCLEOTIDE-GATED CATION CHANNEL SUBUNIT A-LIKE PROTEIN"/>
    <property type="match status" value="1"/>
</dbReference>
<dbReference type="PROSITE" id="PS50042">
    <property type="entry name" value="CNMP_BINDING_3"/>
    <property type="match status" value="1"/>
</dbReference>
<feature type="transmembrane region" description="Helical" evidence="3">
    <location>
        <begin position="186"/>
        <end position="204"/>
    </location>
</feature>
<keyword evidence="3" id="KW-0812">Transmembrane</keyword>
<feature type="transmembrane region" description="Helical" evidence="3">
    <location>
        <begin position="110"/>
        <end position="128"/>
    </location>
</feature>
<dbReference type="Gene3D" id="1.10.287.630">
    <property type="entry name" value="Helix hairpin bin"/>
    <property type="match status" value="1"/>
</dbReference>
<dbReference type="Gene3D" id="2.60.120.10">
    <property type="entry name" value="Jelly Rolls"/>
    <property type="match status" value="1"/>
</dbReference>
<keyword evidence="3" id="KW-1133">Transmembrane helix</keyword>
<feature type="domain" description="Cyclic nucleotide-binding" evidence="4">
    <location>
        <begin position="440"/>
        <end position="557"/>
    </location>
</feature>
<dbReference type="SUPFAM" id="SSF81324">
    <property type="entry name" value="Voltage-gated potassium channels"/>
    <property type="match status" value="1"/>
</dbReference>
<evidence type="ECO:0000256" key="3">
    <source>
        <dbReference type="SAM" id="Phobius"/>
    </source>
</evidence>
<dbReference type="GO" id="GO:0005249">
    <property type="term" value="F:voltage-gated potassium channel activity"/>
    <property type="evidence" value="ECO:0007669"/>
    <property type="project" value="TreeGrafter"/>
</dbReference>
<evidence type="ECO:0000313" key="5">
    <source>
        <dbReference type="EMBL" id="KAG5684426.1"/>
    </source>
</evidence>
<dbReference type="Pfam" id="PF08412">
    <property type="entry name" value="Ion_trans_N"/>
    <property type="match status" value="1"/>
</dbReference>
<dbReference type="InterPro" id="IPR018490">
    <property type="entry name" value="cNMP-bd_dom_sf"/>
</dbReference>
<protein>
    <recommendedName>
        <fullName evidence="4">Cyclic nucleotide-binding domain-containing protein</fullName>
    </recommendedName>
</protein>
<comment type="caution">
    <text evidence="5">The sequence shown here is derived from an EMBL/GenBank/DDBJ whole genome shotgun (WGS) entry which is preliminary data.</text>
</comment>
<dbReference type="OrthoDB" id="2021138at2759"/>
<dbReference type="SUPFAM" id="SSF51206">
    <property type="entry name" value="cAMP-binding domain-like"/>
    <property type="match status" value="1"/>
</dbReference>